<evidence type="ECO:0000313" key="1">
    <source>
        <dbReference type="EMBL" id="VAW83071.1"/>
    </source>
</evidence>
<accession>A0A3B0YUI0</accession>
<dbReference type="AlphaFoldDB" id="A0A3B0YUI0"/>
<dbReference type="EMBL" id="UOFM01000510">
    <property type="protein sequence ID" value="VAW83071.1"/>
    <property type="molecule type" value="Genomic_DNA"/>
</dbReference>
<organism evidence="1">
    <name type="scientific">hydrothermal vent metagenome</name>
    <dbReference type="NCBI Taxonomy" id="652676"/>
    <lineage>
        <taxon>unclassified sequences</taxon>
        <taxon>metagenomes</taxon>
        <taxon>ecological metagenomes</taxon>
    </lineage>
</organism>
<protein>
    <submittedName>
        <fullName evidence="1">Uncharacterized protein</fullName>
    </submittedName>
</protein>
<gene>
    <name evidence="1" type="ORF">MNBD_GAMMA14-415</name>
</gene>
<name>A0A3B0YUI0_9ZZZZ</name>
<reference evidence="1" key="1">
    <citation type="submission" date="2018-06" db="EMBL/GenBank/DDBJ databases">
        <authorList>
            <person name="Zhirakovskaya E."/>
        </authorList>
    </citation>
    <scope>NUCLEOTIDE SEQUENCE</scope>
</reference>
<proteinExistence type="predicted"/>
<sequence length="74" mass="8596">MWIGSASSLRLEDRFWLLRFLRTDDDFNTPLQQLATDLGELDVRHVQRRLGREEAADVDWDGTVLLISPRPVSE</sequence>